<feature type="region of interest" description="Disordered" evidence="4">
    <location>
        <begin position="210"/>
        <end position="243"/>
    </location>
</feature>
<dbReference type="PANTHER" id="PTHR20857">
    <property type="entry name" value="THIAMINE-PHOSPHATE PYROPHOSPHORYLASE"/>
    <property type="match status" value="1"/>
</dbReference>
<feature type="domain" description="Thiamine phosphate synthase/TenI" evidence="5">
    <location>
        <begin position="19"/>
        <end position="186"/>
    </location>
</feature>
<comment type="function">
    <text evidence="1">Condenses 4-methyl-5-(beta-hydroxyethyl)thiazole monophosphate (THZ-P) and 2-methyl-4-amino-5-hydroxymethyl pyrimidine pyrophosphate (HMP-PP) to form thiamine monophosphate (TMP).</text>
</comment>
<evidence type="ECO:0000256" key="3">
    <source>
        <dbReference type="ARBA" id="ARBA00022977"/>
    </source>
</evidence>
<feature type="compositionally biased region" description="Polar residues" evidence="4">
    <location>
        <begin position="232"/>
        <end position="243"/>
    </location>
</feature>
<dbReference type="GO" id="GO:0005737">
    <property type="term" value="C:cytoplasm"/>
    <property type="evidence" value="ECO:0007669"/>
    <property type="project" value="TreeGrafter"/>
</dbReference>
<dbReference type="GO" id="GO:0004789">
    <property type="term" value="F:thiamine-phosphate diphosphorylase activity"/>
    <property type="evidence" value="ECO:0007669"/>
    <property type="project" value="TreeGrafter"/>
</dbReference>
<evidence type="ECO:0000313" key="6">
    <source>
        <dbReference type="EMBL" id="TWH68160.1"/>
    </source>
</evidence>
<name>A0A562IAX5_MICOL</name>
<reference evidence="6 7" key="1">
    <citation type="submission" date="2019-07" db="EMBL/GenBank/DDBJ databases">
        <title>R&amp;d 2014.</title>
        <authorList>
            <person name="Klenk H.-P."/>
        </authorList>
    </citation>
    <scope>NUCLEOTIDE SEQUENCE [LARGE SCALE GENOMIC DNA]</scope>
    <source>
        <strain evidence="6 7">DSM 43868</strain>
    </source>
</reference>
<organism evidence="6 7">
    <name type="scientific">Micromonospora olivasterospora</name>
    <dbReference type="NCBI Taxonomy" id="1880"/>
    <lineage>
        <taxon>Bacteria</taxon>
        <taxon>Bacillati</taxon>
        <taxon>Actinomycetota</taxon>
        <taxon>Actinomycetes</taxon>
        <taxon>Micromonosporales</taxon>
        <taxon>Micromonosporaceae</taxon>
        <taxon>Micromonospora</taxon>
    </lineage>
</organism>
<keyword evidence="3" id="KW-0784">Thiamine biosynthesis</keyword>
<sequence>MAGPESSRIPGRAVPSGVVLLTDRRVARGPLVDVVAGAVRGGVRWVVLREKDLPRAERLALAADLRAILAEVAGALIVAGPDPLGGDAVHLPAAGPYPPPCAGLVGRSCHDQAELARLSTEDYATLSPVFPTKTKPGYGPPLRPTGLAKLITTSPVPVLALGGVDTPDHVTACVAAGATGVAVLGALMRAEHPTEAATTLTENFREAVGSLPRSRHRTTAVPATGLRPTVPTEGSSATREGKA</sequence>
<dbReference type="InterPro" id="IPR013785">
    <property type="entry name" value="Aldolase_TIM"/>
</dbReference>
<dbReference type="RefSeq" id="WP_246140685.1">
    <property type="nucleotide sequence ID" value="NZ_BAAATQ010000003.1"/>
</dbReference>
<accession>A0A562IAX5</accession>
<dbReference type="GO" id="GO:0016301">
    <property type="term" value="F:kinase activity"/>
    <property type="evidence" value="ECO:0007669"/>
    <property type="project" value="UniProtKB-KW"/>
</dbReference>
<dbReference type="Proteomes" id="UP000319825">
    <property type="component" value="Unassembled WGS sequence"/>
</dbReference>
<evidence type="ECO:0000256" key="2">
    <source>
        <dbReference type="ARBA" id="ARBA00004948"/>
    </source>
</evidence>
<dbReference type="InterPro" id="IPR022998">
    <property type="entry name" value="ThiamineP_synth_TenI"/>
</dbReference>
<evidence type="ECO:0000259" key="5">
    <source>
        <dbReference type="Pfam" id="PF02581"/>
    </source>
</evidence>
<keyword evidence="7" id="KW-1185">Reference proteome</keyword>
<dbReference type="GO" id="GO:0009228">
    <property type="term" value="P:thiamine biosynthetic process"/>
    <property type="evidence" value="ECO:0007669"/>
    <property type="project" value="UniProtKB-KW"/>
</dbReference>
<dbReference type="InterPro" id="IPR001295">
    <property type="entry name" value="Dihydroorotate_DH_CS"/>
</dbReference>
<dbReference type="GO" id="GO:0006207">
    <property type="term" value="P:'de novo' pyrimidine nucleobase biosynthetic process"/>
    <property type="evidence" value="ECO:0007669"/>
    <property type="project" value="InterPro"/>
</dbReference>
<evidence type="ECO:0000256" key="1">
    <source>
        <dbReference type="ARBA" id="ARBA00003814"/>
    </source>
</evidence>
<dbReference type="SUPFAM" id="SSF51391">
    <property type="entry name" value="Thiamin phosphate synthase"/>
    <property type="match status" value="1"/>
</dbReference>
<dbReference type="GO" id="GO:0016627">
    <property type="term" value="F:oxidoreductase activity, acting on the CH-CH group of donors"/>
    <property type="evidence" value="ECO:0007669"/>
    <property type="project" value="InterPro"/>
</dbReference>
<dbReference type="EMBL" id="VLKE01000001">
    <property type="protein sequence ID" value="TWH68160.1"/>
    <property type="molecule type" value="Genomic_DNA"/>
</dbReference>
<dbReference type="PROSITE" id="PS00912">
    <property type="entry name" value="DHODEHASE_2"/>
    <property type="match status" value="1"/>
</dbReference>
<dbReference type="AlphaFoldDB" id="A0A562IAX5"/>
<proteinExistence type="predicted"/>
<dbReference type="InterPro" id="IPR036206">
    <property type="entry name" value="ThiamineP_synth_sf"/>
</dbReference>
<protein>
    <submittedName>
        <fullName evidence="6">Thiamine-phosphate pyrophosphorylase/hydroxymethylpyrimidine kinase/phosphomethylpyrimidine kinase/thiamine-phosphate diphosphorylase</fullName>
    </submittedName>
</protein>
<evidence type="ECO:0000313" key="7">
    <source>
        <dbReference type="Proteomes" id="UP000319825"/>
    </source>
</evidence>
<comment type="caution">
    <text evidence="6">The sequence shown here is derived from an EMBL/GenBank/DDBJ whole genome shotgun (WGS) entry which is preliminary data.</text>
</comment>
<keyword evidence="6" id="KW-0808">Transferase</keyword>
<dbReference type="CDD" id="cd00564">
    <property type="entry name" value="TMP_TenI"/>
    <property type="match status" value="1"/>
</dbReference>
<dbReference type="Gene3D" id="3.20.20.70">
    <property type="entry name" value="Aldolase class I"/>
    <property type="match status" value="1"/>
</dbReference>
<dbReference type="PANTHER" id="PTHR20857:SF15">
    <property type="entry name" value="THIAMINE-PHOSPHATE SYNTHASE"/>
    <property type="match status" value="1"/>
</dbReference>
<evidence type="ECO:0000256" key="4">
    <source>
        <dbReference type="SAM" id="MobiDB-lite"/>
    </source>
</evidence>
<gene>
    <name evidence="6" type="ORF">JD77_03148</name>
</gene>
<dbReference type="Pfam" id="PF02581">
    <property type="entry name" value="TMP-TENI"/>
    <property type="match status" value="1"/>
</dbReference>
<keyword evidence="6" id="KW-0418">Kinase</keyword>
<comment type="pathway">
    <text evidence="2">Cofactor biosynthesis; thiamine diphosphate biosynthesis.</text>
</comment>